<dbReference type="RefSeq" id="WP_014803665.1">
    <property type="nucleotide sequence ID" value="NC_018020.1"/>
</dbReference>
<dbReference type="Gene3D" id="1.20.58.220">
    <property type="entry name" value="Phosphate transport system protein phou homolog 2, domain 2"/>
    <property type="match status" value="1"/>
</dbReference>
<name>I4B7A2_TURPD</name>
<dbReference type="AlphaFoldDB" id="I4B7A2"/>
<dbReference type="Pfam" id="PF01865">
    <property type="entry name" value="PhoU_div"/>
    <property type="match status" value="1"/>
</dbReference>
<dbReference type="OrthoDB" id="9797568at2"/>
<protein>
    <submittedName>
        <fullName evidence="2">Phosphate transport regulator</fullName>
    </submittedName>
</protein>
<organism evidence="2 3">
    <name type="scientific">Turneriella parva (strain ATCC BAA-1111 / DSM 21527 / NCTC 11395 / H)</name>
    <name type="common">Leptospira parva</name>
    <dbReference type="NCBI Taxonomy" id="869212"/>
    <lineage>
        <taxon>Bacteria</taxon>
        <taxon>Pseudomonadati</taxon>
        <taxon>Spirochaetota</taxon>
        <taxon>Spirochaetia</taxon>
        <taxon>Leptospirales</taxon>
        <taxon>Leptospiraceae</taxon>
        <taxon>Turneriella</taxon>
    </lineage>
</organism>
<dbReference type="InterPro" id="IPR052912">
    <property type="entry name" value="UPF0111_domain"/>
</dbReference>
<dbReference type="PANTHER" id="PTHR37298">
    <property type="entry name" value="UPF0111 PROTEIN YKAA"/>
    <property type="match status" value="1"/>
</dbReference>
<reference evidence="2 3" key="1">
    <citation type="submission" date="2012-06" db="EMBL/GenBank/DDBJ databases">
        <title>The complete chromosome of genome of Turneriella parva DSM 21527.</title>
        <authorList>
            <consortium name="US DOE Joint Genome Institute (JGI-PGF)"/>
            <person name="Lucas S."/>
            <person name="Han J."/>
            <person name="Lapidus A."/>
            <person name="Bruce D."/>
            <person name="Goodwin L."/>
            <person name="Pitluck S."/>
            <person name="Peters L."/>
            <person name="Kyrpides N."/>
            <person name="Mavromatis K."/>
            <person name="Ivanova N."/>
            <person name="Mikhailova N."/>
            <person name="Chertkov O."/>
            <person name="Detter J.C."/>
            <person name="Tapia R."/>
            <person name="Han C."/>
            <person name="Land M."/>
            <person name="Hauser L."/>
            <person name="Markowitz V."/>
            <person name="Cheng J.-F."/>
            <person name="Hugenholtz P."/>
            <person name="Woyke T."/>
            <person name="Wu D."/>
            <person name="Gronow S."/>
            <person name="Wellnitz S."/>
            <person name="Brambilla E."/>
            <person name="Klenk H.-P."/>
            <person name="Eisen J.A."/>
        </authorList>
    </citation>
    <scope>NUCLEOTIDE SEQUENCE [LARGE SCALE GENOMIC DNA]</scope>
    <source>
        <strain evidence="3">ATCC BAA-1111 / DSM 21527 / NCTC 11395 / H</strain>
    </source>
</reference>
<evidence type="ECO:0000256" key="1">
    <source>
        <dbReference type="ARBA" id="ARBA00008591"/>
    </source>
</evidence>
<accession>I4B7A2</accession>
<dbReference type="Proteomes" id="UP000006048">
    <property type="component" value="Chromosome"/>
</dbReference>
<sequence length="215" mass="24200">MSLTSIFKFLTPKDRTFFPLFKQDTDNLIVMGKVLCDLVAKDNAAERTKLVEEIDRLENVGDEITHTIFVELSRTFITPFDREDVHALAASIDDIADYIQGAAARMRLYHIGTFPSAVTKLANILRDGIQELAGTIDLLMDLKNHKKIGESLVKVHSLENAADAIFNEAIEYLFVHEKDAIELIKMKELLATLETATDRCEDVANVIETILIKYS</sequence>
<proteinExistence type="inferred from homology"/>
<dbReference type="InterPro" id="IPR038078">
    <property type="entry name" value="PhoU-like_sf"/>
</dbReference>
<dbReference type="InterPro" id="IPR018445">
    <property type="entry name" value="Put_Phosphate_transp_reg"/>
</dbReference>
<dbReference type="PATRIC" id="fig|869212.3.peg.2537"/>
<evidence type="ECO:0000313" key="2">
    <source>
        <dbReference type="EMBL" id="AFM13159.1"/>
    </source>
</evidence>
<dbReference type="EMBL" id="CP002959">
    <property type="protein sequence ID" value="AFM13159.1"/>
    <property type="molecule type" value="Genomic_DNA"/>
</dbReference>
<dbReference type="STRING" id="869212.Turpa_2519"/>
<evidence type="ECO:0000313" key="3">
    <source>
        <dbReference type="Proteomes" id="UP000006048"/>
    </source>
</evidence>
<dbReference type="HOGENOM" id="CLU_086031_0_1_12"/>
<comment type="similarity">
    <text evidence="1">Belongs to the UPF0111 family.</text>
</comment>
<dbReference type="PANTHER" id="PTHR37298:SF1">
    <property type="entry name" value="UPF0111 PROTEIN YKAA"/>
    <property type="match status" value="1"/>
</dbReference>
<gene>
    <name evidence="2" type="ordered locus">Turpa_2519</name>
</gene>
<keyword evidence="3" id="KW-1185">Reference proteome</keyword>
<dbReference type="KEGG" id="tpx:Turpa_2519"/>